<dbReference type="RefSeq" id="WP_109927440.1">
    <property type="nucleotide sequence ID" value="NZ_QGNZ01000006.1"/>
</dbReference>
<dbReference type="Proteomes" id="UP000245379">
    <property type="component" value="Unassembled WGS sequence"/>
</dbReference>
<sequence>MLREIDFARNTDKEPLANPGAVSGFVSPADDYMERRLHIAQKIVDDPVNTFYFEVQDNEMKAYGILKGTILVVDRSRDYKDGSIIVCNVEGEWLNRCIVHKDNEKLLLTSPNDNRPLNVTGREVVVFGVVSWYCVPYKSYVRLS</sequence>
<keyword evidence="3" id="KW-1185">Reference proteome</keyword>
<dbReference type="Pfam" id="PF00717">
    <property type="entry name" value="Peptidase_S24"/>
    <property type="match status" value="1"/>
</dbReference>
<organism evidence="2 3">
    <name type="scientific">Pedobacter yonginense</name>
    <dbReference type="NCBI Taxonomy" id="651869"/>
    <lineage>
        <taxon>Bacteria</taxon>
        <taxon>Pseudomonadati</taxon>
        <taxon>Bacteroidota</taxon>
        <taxon>Sphingobacteriia</taxon>
        <taxon>Sphingobacteriales</taxon>
        <taxon>Sphingobacteriaceae</taxon>
        <taxon>Pedobacter</taxon>
    </lineage>
</organism>
<dbReference type="InterPro" id="IPR039418">
    <property type="entry name" value="LexA-like"/>
</dbReference>
<accession>A0A317EII8</accession>
<proteinExistence type="predicted"/>
<dbReference type="AlphaFoldDB" id="A0A317EII8"/>
<reference evidence="2 3" key="1">
    <citation type="submission" date="2018-05" db="EMBL/GenBank/DDBJ databases">
        <title>Pedobacter paludis sp. nov., isolated from wetland soil.</title>
        <authorList>
            <person name="Zhang Y."/>
            <person name="Wang G."/>
        </authorList>
    </citation>
    <scope>NUCLEOTIDE SEQUENCE [LARGE SCALE GENOMIC DNA]</scope>
    <source>
        <strain evidence="2 3">KCTC22721</strain>
    </source>
</reference>
<dbReference type="InterPro" id="IPR015927">
    <property type="entry name" value="Peptidase_S24_S26A/B/C"/>
</dbReference>
<name>A0A317EII8_9SPHI</name>
<dbReference type="SUPFAM" id="SSF51306">
    <property type="entry name" value="LexA/Signal peptidase"/>
    <property type="match status" value="1"/>
</dbReference>
<evidence type="ECO:0000313" key="3">
    <source>
        <dbReference type="Proteomes" id="UP000245379"/>
    </source>
</evidence>
<feature type="domain" description="Peptidase S24/S26A/S26B/S26C" evidence="1">
    <location>
        <begin position="24"/>
        <end position="130"/>
    </location>
</feature>
<gene>
    <name evidence="2" type="ORF">DHW03_18985</name>
</gene>
<dbReference type="InterPro" id="IPR036286">
    <property type="entry name" value="LexA/Signal_pep-like_sf"/>
</dbReference>
<evidence type="ECO:0000259" key="1">
    <source>
        <dbReference type="Pfam" id="PF00717"/>
    </source>
</evidence>
<comment type="caution">
    <text evidence="2">The sequence shown here is derived from an EMBL/GenBank/DDBJ whole genome shotgun (WGS) entry which is preliminary data.</text>
</comment>
<dbReference type="Gene3D" id="2.10.109.10">
    <property type="entry name" value="Umud Fragment, subunit A"/>
    <property type="match status" value="1"/>
</dbReference>
<dbReference type="CDD" id="cd06529">
    <property type="entry name" value="S24_LexA-like"/>
    <property type="match status" value="1"/>
</dbReference>
<dbReference type="OrthoDB" id="9787787at2"/>
<protein>
    <recommendedName>
        <fullName evidence="1">Peptidase S24/S26A/S26B/S26C domain-containing protein</fullName>
    </recommendedName>
</protein>
<evidence type="ECO:0000313" key="2">
    <source>
        <dbReference type="EMBL" id="PWS25919.1"/>
    </source>
</evidence>
<dbReference type="EMBL" id="QGNZ01000006">
    <property type="protein sequence ID" value="PWS25919.1"/>
    <property type="molecule type" value="Genomic_DNA"/>
</dbReference>